<accession>A0A1R3HCU3</accession>
<comment type="caution">
    <text evidence="4">The sequence shown here is derived from an EMBL/GenBank/DDBJ whole genome shotgun (WGS) entry which is preliminary data.</text>
</comment>
<dbReference type="OrthoDB" id="689350at2759"/>
<dbReference type="Pfam" id="PF00403">
    <property type="entry name" value="HMA"/>
    <property type="match status" value="1"/>
</dbReference>
<keyword evidence="5" id="KW-1185">Reference proteome</keyword>
<dbReference type="CDD" id="cd00371">
    <property type="entry name" value="HMA"/>
    <property type="match status" value="1"/>
</dbReference>
<dbReference type="InterPro" id="IPR036163">
    <property type="entry name" value="HMA_dom_sf"/>
</dbReference>
<evidence type="ECO:0000256" key="2">
    <source>
        <dbReference type="SAM" id="MobiDB-lite"/>
    </source>
</evidence>
<proteinExistence type="predicted"/>
<dbReference type="PROSITE" id="PS50846">
    <property type="entry name" value="HMA_2"/>
    <property type="match status" value="1"/>
</dbReference>
<dbReference type="SUPFAM" id="SSF55008">
    <property type="entry name" value="HMA, heavy metal-associated domain"/>
    <property type="match status" value="1"/>
</dbReference>
<feature type="compositionally biased region" description="Basic and acidic residues" evidence="2">
    <location>
        <begin position="79"/>
        <end position="89"/>
    </location>
</feature>
<dbReference type="InterPro" id="IPR006121">
    <property type="entry name" value="HMA_dom"/>
</dbReference>
<feature type="domain" description="HMA" evidence="3">
    <location>
        <begin position="107"/>
        <end position="173"/>
    </location>
</feature>
<evidence type="ECO:0000313" key="5">
    <source>
        <dbReference type="Proteomes" id="UP000188268"/>
    </source>
</evidence>
<organism evidence="4 5">
    <name type="scientific">Corchorus capsularis</name>
    <name type="common">Jute</name>
    <dbReference type="NCBI Taxonomy" id="210143"/>
    <lineage>
        <taxon>Eukaryota</taxon>
        <taxon>Viridiplantae</taxon>
        <taxon>Streptophyta</taxon>
        <taxon>Embryophyta</taxon>
        <taxon>Tracheophyta</taxon>
        <taxon>Spermatophyta</taxon>
        <taxon>Magnoliopsida</taxon>
        <taxon>eudicotyledons</taxon>
        <taxon>Gunneridae</taxon>
        <taxon>Pentapetalae</taxon>
        <taxon>rosids</taxon>
        <taxon>malvids</taxon>
        <taxon>Malvales</taxon>
        <taxon>Malvaceae</taxon>
        <taxon>Grewioideae</taxon>
        <taxon>Apeibeae</taxon>
        <taxon>Corchorus</taxon>
    </lineage>
</organism>
<feature type="region of interest" description="Disordered" evidence="2">
    <location>
        <begin position="71"/>
        <end position="97"/>
    </location>
</feature>
<protein>
    <recommendedName>
        <fullName evidence="3">HMA domain-containing protein</fullName>
    </recommendedName>
</protein>
<evidence type="ECO:0000259" key="3">
    <source>
        <dbReference type="PROSITE" id="PS50846"/>
    </source>
</evidence>
<dbReference type="Proteomes" id="UP000188268">
    <property type="component" value="Unassembled WGS sequence"/>
</dbReference>
<dbReference type="Gramene" id="OMO68157">
    <property type="protein sequence ID" value="OMO68157"/>
    <property type="gene ID" value="CCACVL1_20054"/>
</dbReference>
<name>A0A1R3HCU3_COCAP</name>
<dbReference type="AlphaFoldDB" id="A0A1R3HCU3"/>
<sequence length="173" mass="19520">MKNGKLRGFMCQSTAVNAGCMVADPRSAMVPRRLDRMLTDDTRLLMNNARYSKLVESRRFAAADHKIRPKPTSTLTPFVRREQIERQDQPKPLQKQPLQLASSDHVFQVVVMRVSLHCQGCAGKVKKHLSKMEGVTSFSIDLESKRVTVMGHVSPVVVLESISKVKKAEFWPC</sequence>
<evidence type="ECO:0000313" key="4">
    <source>
        <dbReference type="EMBL" id="OMO68157.1"/>
    </source>
</evidence>
<dbReference type="GO" id="GO:0046872">
    <property type="term" value="F:metal ion binding"/>
    <property type="evidence" value="ECO:0007669"/>
    <property type="project" value="UniProtKB-KW"/>
</dbReference>
<dbReference type="Gene3D" id="3.30.70.100">
    <property type="match status" value="1"/>
</dbReference>
<dbReference type="PANTHER" id="PTHR46119">
    <property type="entry name" value="OS08G0405700 PROTEIN"/>
    <property type="match status" value="1"/>
</dbReference>
<evidence type="ECO:0000256" key="1">
    <source>
        <dbReference type="ARBA" id="ARBA00022723"/>
    </source>
</evidence>
<dbReference type="OMA" id="MCHSQAS"/>
<dbReference type="FunFam" id="3.30.70.100:FF:000008">
    <property type="entry name" value="Copper transport protein ATOX1"/>
    <property type="match status" value="1"/>
</dbReference>
<dbReference type="STRING" id="210143.A0A1R3HCU3"/>
<dbReference type="EMBL" id="AWWV01012236">
    <property type="protein sequence ID" value="OMO68157.1"/>
    <property type="molecule type" value="Genomic_DNA"/>
</dbReference>
<dbReference type="InterPro" id="IPR044526">
    <property type="entry name" value="NAKR1-3"/>
</dbReference>
<gene>
    <name evidence="4" type="ORF">CCACVL1_20054</name>
</gene>
<reference evidence="4 5" key="1">
    <citation type="submission" date="2013-09" db="EMBL/GenBank/DDBJ databases">
        <title>Corchorus capsularis genome sequencing.</title>
        <authorList>
            <person name="Alam M."/>
            <person name="Haque M.S."/>
            <person name="Islam M.S."/>
            <person name="Emdad E.M."/>
            <person name="Islam M.M."/>
            <person name="Ahmed B."/>
            <person name="Halim A."/>
            <person name="Hossen Q.M.M."/>
            <person name="Hossain M.Z."/>
            <person name="Ahmed R."/>
            <person name="Khan M.M."/>
            <person name="Islam R."/>
            <person name="Rashid M.M."/>
            <person name="Khan S.A."/>
            <person name="Rahman M.S."/>
            <person name="Alam M."/>
        </authorList>
    </citation>
    <scope>NUCLEOTIDE SEQUENCE [LARGE SCALE GENOMIC DNA]</scope>
    <source>
        <strain evidence="5">cv. CVL-1</strain>
        <tissue evidence="4">Whole seedling</tissue>
    </source>
</reference>
<dbReference type="PANTHER" id="PTHR46119:SF8">
    <property type="entry name" value="OS08G0405700 PROTEIN"/>
    <property type="match status" value="1"/>
</dbReference>
<keyword evidence="1" id="KW-0479">Metal-binding</keyword>